<evidence type="ECO:0000313" key="2">
    <source>
        <dbReference type="Proteomes" id="UP001148786"/>
    </source>
</evidence>
<evidence type="ECO:0000313" key="1">
    <source>
        <dbReference type="EMBL" id="KAJ3485727.1"/>
    </source>
</evidence>
<dbReference type="OrthoDB" id="3270987at2759"/>
<proteinExistence type="predicted"/>
<gene>
    <name evidence="1" type="ORF">NLJ89_g11875</name>
</gene>
<accession>A0A9W8MQS5</accession>
<keyword evidence="2" id="KW-1185">Reference proteome</keyword>
<dbReference type="AlphaFoldDB" id="A0A9W8MQS5"/>
<comment type="caution">
    <text evidence="1">The sequence shown here is derived from an EMBL/GenBank/DDBJ whole genome shotgun (WGS) entry which is preliminary data.</text>
</comment>
<sequence length="257" mass="28927">MYDLRLRNNVFPPTTSNGQKRIQATGGANFTIRRGRAAAAASPGGTTARGSHTDLLFDGFFGGGRRGGRFDPYDSFGLGGDVDCFAPVSDRTKGALENVKTRKSLLNADCGLASTRRKPFTLFRHVPLLSDLHLNRYYLVDVSVSWAQLTSLTLQHVYLDECFYALSRTPDLMYCQLYPILKNDIEREVHDTEVRLDELEQIVIYRALWHDTAYGVGADQDEKMRKELIHDPSSIKALEILLETTSIEEMPMEFQQA</sequence>
<name>A0A9W8MQS5_9AGAR</name>
<protein>
    <submittedName>
        <fullName evidence="1">Uncharacterized protein</fullName>
    </submittedName>
</protein>
<dbReference type="Proteomes" id="UP001148786">
    <property type="component" value="Unassembled WGS sequence"/>
</dbReference>
<reference evidence="1" key="1">
    <citation type="submission" date="2022-07" db="EMBL/GenBank/DDBJ databases">
        <title>Genome Sequence of Agrocybe chaxingu.</title>
        <authorList>
            <person name="Buettner E."/>
        </authorList>
    </citation>
    <scope>NUCLEOTIDE SEQUENCE</scope>
    <source>
        <strain evidence="1">MP-N11</strain>
    </source>
</reference>
<organism evidence="1 2">
    <name type="scientific">Agrocybe chaxingu</name>
    <dbReference type="NCBI Taxonomy" id="84603"/>
    <lineage>
        <taxon>Eukaryota</taxon>
        <taxon>Fungi</taxon>
        <taxon>Dikarya</taxon>
        <taxon>Basidiomycota</taxon>
        <taxon>Agaricomycotina</taxon>
        <taxon>Agaricomycetes</taxon>
        <taxon>Agaricomycetidae</taxon>
        <taxon>Agaricales</taxon>
        <taxon>Agaricineae</taxon>
        <taxon>Strophariaceae</taxon>
        <taxon>Agrocybe</taxon>
    </lineage>
</organism>
<dbReference type="EMBL" id="JANKHO010003154">
    <property type="protein sequence ID" value="KAJ3485727.1"/>
    <property type="molecule type" value="Genomic_DNA"/>
</dbReference>